<feature type="domain" description="PX" evidence="1">
    <location>
        <begin position="1"/>
        <end position="113"/>
    </location>
</feature>
<reference evidence="2" key="1">
    <citation type="submission" date="2022-10" db="EMBL/GenBank/DDBJ databases">
        <authorList>
            <person name="Chen Y."/>
            <person name="Dougan E. K."/>
            <person name="Chan C."/>
            <person name="Rhodes N."/>
            <person name="Thang M."/>
        </authorList>
    </citation>
    <scope>NUCLEOTIDE SEQUENCE</scope>
</reference>
<dbReference type="EMBL" id="CAMXCT030005113">
    <property type="protein sequence ID" value="CAL4798766.1"/>
    <property type="molecule type" value="Genomic_DNA"/>
</dbReference>
<accession>A0A9P1DJG3</accession>
<dbReference type="AlphaFoldDB" id="A0A9P1DJG3"/>
<dbReference type="SUPFAM" id="SSF64268">
    <property type="entry name" value="PX domain"/>
    <property type="match status" value="1"/>
</dbReference>
<evidence type="ECO:0000313" key="2">
    <source>
        <dbReference type="EMBL" id="CAI4011454.1"/>
    </source>
</evidence>
<dbReference type="InterPro" id="IPR001683">
    <property type="entry name" value="PX_dom"/>
</dbReference>
<name>A0A9P1DJG3_9DINO</name>
<dbReference type="OrthoDB" id="447042at2759"/>
<dbReference type="EMBL" id="CAMXCT020005113">
    <property type="protein sequence ID" value="CAL1164829.1"/>
    <property type="molecule type" value="Genomic_DNA"/>
</dbReference>
<dbReference type="InterPro" id="IPR036871">
    <property type="entry name" value="PX_dom_sf"/>
</dbReference>
<keyword evidence="5" id="KW-1185">Reference proteome</keyword>
<evidence type="ECO:0000313" key="4">
    <source>
        <dbReference type="EMBL" id="CAL4798766.1"/>
    </source>
</evidence>
<reference evidence="3" key="2">
    <citation type="submission" date="2024-04" db="EMBL/GenBank/DDBJ databases">
        <authorList>
            <person name="Chen Y."/>
            <person name="Shah S."/>
            <person name="Dougan E. K."/>
            <person name="Thang M."/>
            <person name="Chan C."/>
        </authorList>
    </citation>
    <scope>NUCLEOTIDE SEQUENCE [LARGE SCALE GENOMIC DNA]</scope>
</reference>
<dbReference type="Proteomes" id="UP001152797">
    <property type="component" value="Unassembled WGS sequence"/>
</dbReference>
<proteinExistence type="predicted"/>
<dbReference type="Gene3D" id="3.30.1520.10">
    <property type="entry name" value="Phox-like domain"/>
    <property type="match status" value="1"/>
</dbReference>
<evidence type="ECO:0000313" key="5">
    <source>
        <dbReference type="Proteomes" id="UP001152797"/>
    </source>
</evidence>
<evidence type="ECO:0000259" key="1">
    <source>
        <dbReference type="PROSITE" id="PS50195"/>
    </source>
</evidence>
<comment type="caution">
    <text evidence="2">The sequence shown here is derived from an EMBL/GenBank/DDBJ whole genome shotgun (WGS) entry which is preliminary data.</text>
</comment>
<dbReference type="SMART" id="SM00312">
    <property type="entry name" value="PX"/>
    <property type="match status" value="1"/>
</dbReference>
<dbReference type="GO" id="GO:0035091">
    <property type="term" value="F:phosphatidylinositol binding"/>
    <property type="evidence" value="ECO:0007669"/>
    <property type="project" value="InterPro"/>
</dbReference>
<gene>
    <name evidence="2" type="ORF">C1SCF055_LOCUS36614</name>
</gene>
<sequence length="294" mass="32149">MSVQIQVLHSSDFDGATWYAIRVRENHQEWLVQRRFSQFIDLDSQLASSSTISRVPLPQKGTFGLRKALSLGGFMEHRRLGLAVYMTHLAGQLQSLSQVPILQQFLLPPAPPAPLGAVVVGIPVTASVPLAPLAVEGPPLVEMLPSAPARGELLRSDAEVRAVTAAMPSVLGRWMMDRNIRRLEAMVDAMDSSAVKTGCGHCNGLGFRHNSCMEHDMPEHERCFFCQDCQVCRGMGCRRSLRSASQSSCKCGGRGFLHKSSIRHDEPWQSRCFFCTTCPQCRGQGLAAAAAMAA</sequence>
<protein>
    <submittedName>
        <fullName evidence="4">PX domain-containing protein</fullName>
    </submittedName>
</protein>
<organism evidence="2">
    <name type="scientific">Cladocopium goreaui</name>
    <dbReference type="NCBI Taxonomy" id="2562237"/>
    <lineage>
        <taxon>Eukaryota</taxon>
        <taxon>Sar</taxon>
        <taxon>Alveolata</taxon>
        <taxon>Dinophyceae</taxon>
        <taxon>Suessiales</taxon>
        <taxon>Symbiodiniaceae</taxon>
        <taxon>Cladocopium</taxon>
    </lineage>
</organism>
<dbReference type="Pfam" id="PF00787">
    <property type="entry name" value="PX"/>
    <property type="match status" value="1"/>
</dbReference>
<dbReference type="PROSITE" id="PS50195">
    <property type="entry name" value="PX"/>
    <property type="match status" value="1"/>
</dbReference>
<evidence type="ECO:0000313" key="3">
    <source>
        <dbReference type="EMBL" id="CAL1164829.1"/>
    </source>
</evidence>
<dbReference type="EMBL" id="CAMXCT010005113">
    <property type="protein sequence ID" value="CAI4011454.1"/>
    <property type="molecule type" value="Genomic_DNA"/>
</dbReference>